<evidence type="ECO:0000256" key="1">
    <source>
        <dbReference type="ARBA" id="ARBA00001917"/>
    </source>
</evidence>
<dbReference type="HOGENOM" id="CLU_012153_0_0_11"/>
<dbReference type="InterPro" id="IPR001155">
    <property type="entry name" value="OxRdtase_FMN_N"/>
</dbReference>
<sequence>MSEQQTSNGSTQTSTELYSPLSLGRYEIPNRVTMAALTRSRAGESGVPTELHTEYYSQRAGNGLVVTEGTFPEVTARAFPGQAGIETAEQQQGWREVADAVHQKGGTIFMQIMHAGRLSHATLTGGVPPEAPSAIASGTAVRDFEARKPCPVPRALETEEIPRVIEQFRAAARRAVDAGLDGVEIHGANGYLLHEFLGSESNQRTDNYGGSPENRARLLVEILRAVAKEIGADRLGVRLSPRNNIQGVVDGDDAEALASYSVLLDEVAQLGLAYVSFLYPHPEDDFIADLRQKVRANGKTKVIFNTGFAEVTQREDAIEQMSRENVDAVAIGRMVIANPDLSYRWENDLALNEPDPDTFYVGGARGYTDYPFAD</sequence>
<comment type="cofactor">
    <cofactor evidence="1">
        <name>FMN</name>
        <dbReference type="ChEBI" id="CHEBI:58210"/>
    </cofactor>
</comment>
<reference evidence="5 6" key="1">
    <citation type="journal article" date="2012" name="BMC Genomics">
        <title>Complete genome sequence, lifestyle, and multi-drug resistance of the human pathogen Corynebacterium resistens DSM 45100 isolated from blood samples of a leukemia patient.</title>
        <authorList>
            <person name="Schroder J."/>
            <person name="Maus I."/>
            <person name="Meyer K."/>
            <person name="Wordemann S."/>
            <person name="Blom J."/>
            <person name="Jaenicke S."/>
            <person name="Schneider J."/>
            <person name="Trost E."/>
            <person name="Tauch A."/>
        </authorList>
    </citation>
    <scope>NUCLEOTIDE SEQUENCE [LARGE SCALE GENOMIC DNA]</scope>
    <source>
        <strain evidence="6">DSM 45100 / JCM 12819 / CCUG 50093 / GTC 2026 / SICGH 158</strain>
    </source>
</reference>
<name>F8DZP6_CORRG</name>
<evidence type="ECO:0000313" key="6">
    <source>
        <dbReference type="Proteomes" id="UP000000492"/>
    </source>
</evidence>
<proteinExistence type="inferred from homology"/>
<dbReference type="GO" id="GO:0010181">
    <property type="term" value="F:FMN binding"/>
    <property type="evidence" value="ECO:0007669"/>
    <property type="project" value="InterPro"/>
</dbReference>
<evidence type="ECO:0000259" key="4">
    <source>
        <dbReference type="Pfam" id="PF00724"/>
    </source>
</evidence>
<keyword evidence="6" id="KW-1185">Reference proteome</keyword>
<keyword evidence="3" id="KW-0560">Oxidoreductase</keyword>
<feature type="domain" description="NADH:flavin oxidoreductase/NADH oxidase N-terminal" evidence="4">
    <location>
        <begin position="16"/>
        <end position="352"/>
    </location>
</feature>
<dbReference type="OrthoDB" id="3169239at2"/>
<dbReference type="FunFam" id="3.20.20.70:FF:000059">
    <property type="entry name" value="N-ethylmaleimide reductase, FMN-linked"/>
    <property type="match status" value="1"/>
</dbReference>
<dbReference type="Pfam" id="PF00724">
    <property type="entry name" value="Oxidored_FMN"/>
    <property type="match status" value="1"/>
</dbReference>
<dbReference type="STRING" id="662755.CRES_0737"/>
<organism evidence="5 6">
    <name type="scientific">Corynebacterium resistens (strain DSM 45100 / JCM 12819 / GTC 2026 / SICGH 158)</name>
    <dbReference type="NCBI Taxonomy" id="662755"/>
    <lineage>
        <taxon>Bacteria</taxon>
        <taxon>Bacillati</taxon>
        <taxon>Actinomycetota</taxon>
        <taxon>Actinomycetes</taxon>
        <taxon>Mycobacteriales</taxon>
        <taxon>Corynebacteriaceae</taxon>
        <taxon>Corynebacterium</taxon>
    </lineage>
</organism>
<dbReference type="GO" id="GO:0016628">
    <property type="term" value="F:oxidoreductase activity, acting on the CH-CH group of donors, NAD or NADP as acceptor"/>
    <property type="evidence" value="ECO:0007669"/>
    <property type="project" value="UniProtKB-ARBA"/>
</dbReference>
<dbReference type="EMBL" id="CP002857">
    <property type="protein sequence ID" value="AEI09094.1"/>
    <property type="molecule type" value="Genomic_DNA"/>
</dbReference>
<dbReference type="eggNOG" id="COG1902">
    <property type="taxonomic scope" value="Bacteria"/>
</dbReference>
<dbReference type="RefSeq" id="WP_013888112.1">
    <property type="nucleotide sequence ID" value="NC_015673.1"/>
</dbReference>
<evidence type="ECO:0000313" key="5">
    <source>
        <dbReference type="EMBL" id="AEI09094.1"/>
    </source>
</evidence>
<dbReference type="PANTHER" id="PTHR22893:SF91">
    <property type="entry name" value="NADPH DEHYDROGENASE 2-RELATED"/>
    <property type="match status" value="1"/>
</dbReference>
<dbReference type="SUPFAM" id="SSF51395">
    <property type="entry name" value="FMN-linked oxidoreductases"/>
    <property type="match status" value="1"/>
</dbReference>
<gene>
    <name evidence="5" type="ordered locus">CRES_0737</name>
</gene>
<accession>F8DZP6</accession>
<dbReference type="PANTHER" id="PTHR22893">
    <property type="entry name" value="NADH OXIDOREDUCTASE-RELATED"/>
    <property type="match status" value="1"/>
</dbReference>
<dbReference type="InterPro" id="IPR013785">
    <property type="entry name" value="Aldolase_TIM"/>
</dbReference>
<dbReference type="CDD" id="cd02933">
    <property type="entry name" value="OYE_like_FMN"/>
    <property type="match status" value="1"/>
</dbReference>
<comment type="similarity">
    <text evidence="2">Belongs to the NADH:flavin oxidoreductase/NADH oxidase family.</text>
</comment>
<dbReference type="KEGG" id="crd:CRES_0737"/>
<dbReference type="Proteomes" id="UP000000492">
    <property type="component" value="Chromosome"/>
</dbReference>
<evidence type="ECO:0000256" key="3">
    <source>
        <dbReference type="ARBA" id="ARBA00023002"/>
    </source>
</evidence>
<dbReference type="AlphaFoldDB" id="F8DZP6"/>
<evidence type="ECO:0000256" key="2">
    <source>
        <dbReference type="ARBA" id="ARBA00005979"/>
    </source>
</evidence>
<dbReference type="Gene3D" id="3.20.20.70">
    <property type="entry name" value="Aldolase class I"/>
    <property type="match status" value="1"/>
</dbReference>
<dbReference type="GO" id="GO:0005829">
    <property type="term" value="C:cytosol"/>
    <property type="evidence" value="ECO:0007669"/>
    <property type="project" value="UniProtKB-ARBA"/>
</dbReference>
<dbReference type="InterPro" id="IPR045247">
    <property type="entry name" value="Oye-like"/>
</dbReference>
<protein>
    <submittedName>
        <fullName evidence="5">Oxidoreductase</fullName>
    </submittedName>
</protein>